<organism evidence="14 15">
    <name type="scientific">Ktedonobacter robiniae</name>
    <dbReference type="NCBI Taxonomy" id="2778365"/>
    <lineage>
        <taxon>Bacteria</taxon>
        <taxon>Bacillati</taxon>
        <taxon>Chloroflexota</taxon>
        <taxon>Ktedonobacteria</taxon>
        <taxon>Ktedonobacterales</taxon>
        <taxon>Ktedonobacteraceae</taxon>
        <taxon>Ktedonobacter</taxon>
    </lineage>
</organism>
<dbReference type="HAMAP" id="MF_00049_B">
    <property type="entry name" value="Leu_tRNA_synth_B"/>
    <property type="match status" value="1"/>
</dbReference>
<dbReference type="SUPFAM" id="SSF50677">
    <property type="entry name" value="ValRS/IleRS/LeuRS editing domain"/>
    <property type="match status" value="1"/>
</dbReference>
<dbReference type="PANTHER" id="PTHR43740:SF2">
    <property type="entry name" value="LEUCINE--TRNA LIGASE, MITOCHONDRIAL"/>
    <property type="match status" value="1"/>
</dbReference>
<evidence type="ECO:0000313" key="14">
    <source>
        <dbReference type="EMBL" id="GHO52592.1"/>
    </source>
</evidence>
<dbReference type="InterPro" id="IPR009080">
    <property type="entry name" value="tRNAsynth_Ia_anticodon-bd"/>
</dbReference>
<comment type="catalytic activity">
    <reaction evidence="7 8">
        <text>tRNA(Leu) + L-leucine + ATP = L-leucyl-tRNA(Leu) + AMP + diphosphate</text>
        <dbReference type="Rhea" id="RHEA:11688"/>
        <dbReference type="Rhea" id="RHEA-COMP:9613"/>
        <dbReference type="Rhea" id="RHEA-COMP:9622"/>
        <dbReference type="ChEBI" id="CHEBI:30616"/>
        <dbReference type="ChEBI" id="CHEBI:33019"/>
        <dbReference type="ChEBI" id="CHEBI:57427"/>
        <dbReference type="ChEBI" id="CHEBI:78442"/>
        <dbReference type="ChEBI" id="CHEBI:78494"/>
        <dbReference type="ChEBI" id="CHEBI:456215"/>
        <dbReference type="EC" id="6.1.1.4"/>
    </reaction>
</comment>
<evidence type="ECO:0000256" key="7">
    <source>
        <dbReference type="ARBA" id="ARBA00047469"/>
    </source>
</evidence>
<evidence type="ECO:0000313" key="15">
    <source>
        <dbReference type="Proteomes" id="UP000654345"/>
    </source>
</evidence>
<dbReference type="Pfam" id="PF00133">
    <property type="entry name" value="tRNA-synt_1"/>
    <property type="match status" value="1"/>
</dbReference>
<dbReference type="CDD" id="cd07958">
    <property type="entry name" value="Anticodon_Ia_Leu_BEm"/>
    <property type="match status" value="1"/>
</dbReference>
<dbReference type="InterPro" id="IPR009008">
    <property type="entry name" value="Val/Leu/Ile-tRNA-synth_edit"/>
</dbReference>
<dbReference type="PANTHER" id="PTHR43740">
    <property type="entry name" value="LEUCYL-TRNA SYNTHETASE"/>
    <property type="match status" value="1"/>
</dbReference>
<dbReference type="Gene3D" id="3.10.20.590">
    <property type="match status" value="1"/>
</dbReference>
<sequence>MITRTKYDPKAVEHKWQAQWETEQVYRASDDPAKPDLKPKFYHLVMFPYPSGDLHMGHWYNYSPFDAYGRLKRMQGYNVMQPIGFDAFGLPAENAAIKRGVQARTWTLANIENMRKQLQAMGAGWDWSREVITCLPDYYKWTQWLFLQFYKHGLAYRTKAPANWCPGCNTTLANEQVLADGTCERCGSVVERREIDQWLLKISAYAEELLKFEDIEWPEKTVTMQRNWIGRSEGAEVRFKAEIEGKQEEIPVFTTRPDTIYGVTFFVLAPEHPWVAKITTPERKDAVEAYVDQARRMTEIERMSAEKEKSGVFTGGYVINPVSGEQIPVWIADYVLMGYGAGAVMGVPAHDQRDFEFARKFNLPIRQVILAEDEEPTDPATWESAKEALGRMINSGPFDGTSGDESKTKVTRSIEEQGVGKATVNYRLRDWLISRQRYWGCPIPVVYCEKDGLVPVPEDQLPVRLPENVQFKSTGESPLRYEESFLNTTCPTCGGPATREADTMDTFICSSWYYLRYSDPHNDQEAWSQEQMRKWLPVDQYVGGVEHAILHLLYSRFFTKALRDMGHLSFGEPFKRLYHQGMVLGPDGQKMSKSRGNVEAPDKYIETYGADTVRCYMMFIGPFEAGGSFKAENLEGVWRFLNRFWSLVTESWTDNPSTEETTESKAIERLRHKTIKRITEDLSNFRFNTALAALMECNNALIKQQHESVARTAAFQRALETMMQLLAPLAPHITEELWHQTGHEGSIHLSTWPAFDEAMTHDESFTLVVQVNGKVRERLEAPAGISEDDVRRLVLSNERVLSFIGDATVQKVIYIPGRLANIVIRNVR</sequence>
<dbReference type="Gene3D" id="3.40.50.620">
    <property type="entry name" value="HUPs"/>
    <property type="match status" value="2"/>
</dbReference>
<evidence type="ECO:0000256" key="3">
    <source>
        <dbReference type="ARBA" id="ARBA00022741"/>
    </source>
</evidence>
<dbReference type="GO" id="GO:0016874">
    <property type="term" value="F:ligase activity"/>
    <property type="evidence" value="ECO:0007669"/>
    <property type="project" value="UniProtKB-KW"/>
</dbReference>
<dbReference type="Gene3D" id="1.10.730.10">
    <property type="entry name" value="Isoleucyl-tRNA Synthetase, Domain 1"/>
    <property type="match status" value="1"/>
</dbReference>
<protein>
    <recommendedName>
        <fullName evidence="8">Leucine--tRNA ligase</fullName>
        <ecNumber evidence="8">6.1.1.4</ecNumber>
    </recommendedName>
    <alternativeName>
        <fullName evidence="8">Leucyl-tRNA synthetase</fullName>
        <shortName evidence="8">LeuRS</shortName>
    </alternativeName>
</protein>
<evidence type="ECO:0000256" key="9">
    <source>
        <dbReference type="RuleBase" id="RU363039"/>
    </source>
</evidence>
<proteinExistence type="inferred from homology"/>
<keyword evidence="5 8" id="KW-0648">Protein biosynthesis</keyword>
<evidence type="ECO:0000256" key="8">
    <source>
        <dbReference type="HAMAP-Rule" id="MF_00049"/>
    </source>
</evidence>
<comment type="subcellular location">
    <subcellularLocation>
        <location evidence="8">Cytoplasm</location>
    </subcellularLocation>
</comment>
<comment type="similarity">
    <text evidence="1 8 9">Belongs to the class-I aminoacyl-tRNA synthetase family.</text>
</comment>
<evidence type="ECO:0000256" key="4">
    <source>
        <dbReference type="ARBA" id="ARBA00022840"/>
    </source>
</evidence>
<dbReference type="NCBIfam" id="TIGR00396">
    <property type="entry name" value="leuS_bact"/>
    <property type="match status" value="1"/>
</dbReference>
<accession>A0ABQ3UIU4</accession>
<dbReference type="CDD" id="cd00812">
    <property type="entry name" value="LeuRS_core"/>
    <property type="match status" value="1"/>
</dbReference>
<evidence type="ECO:0000259" key="12">
    <source>
        <dbReference type="Pfam" id="PF09334"/>
    </source>
</evidence>
<feature type="short sequence motif" description="'KMSKS' region" evidence="8">
    <location>
        <begin position="590"/>
        <end position="594"/>
    </location>
</feature>
<dbReference type="PRINTS" id="PR00985">
    <property type="entry name" value="TRNASYNTHLEU"/>
</dbReference>
<dbReference type="Pfam" id="PF08264">
    <property type="entry name" value="Anticodon_1"/>
    <property type="match status" value="1"/>
</dbReference>
<dbReference type="InterPro" id="IPR002302">
    <property type="entry name" value="Leu-tRNA-ligase"/>
</dbReference>
<evidence type="ECO:0000256" key="2">
    <source>
        <dbReference type="ARBA" id="ARBA00022598"/>
    </source>
</evidence>
<feature type="domain" description="Leucyl-tRNA synthetase editing" evidence="13">
    <location>
        <begin position="226"/>
        <end position="414"/>
    </location>
</feature>
<keyword evidence="6 8" id="KW-0030">Aminoacyl-tRNA synthetase</keyword>
<dbReference type="RefSeq" id="WP_201369478.1">
    <property type="nucleotide sequence ID" value="NZ_BNJG01000001.1"/>
</dbReference>
<keyword evidence="2 8" id="KW-0436">Ligase</keyword>
<dbReference type="InterPro" id="IPR002300">
    <property type="entry name" value="aa-tRNA-synth_Ia"/>
</dbReference>
<keyword evidence="3 8" id="KW-0547">Nucleotide-binding</keyword>
<gene>
    <name evidence="14" type="primary">leuS_1</name>
    <name evidence="8" type="synonym">leuS</name>
    <name evidence="14" type="ORF">KSB_10670</name>
</gene>
<dbReference type="InterPro" id="IPR025709">
    <property type="entry name" value="Leu_tRNA-synth_edit"/>
</dbReference>
<reference evidence="14 15" key="1">
    <citation type="journal article" date="2021" name="Int. J. Syst. Evol. Microbiol.">
        <title>Reticulibacter mediterranei gen. nov., sp. nov., within the new family Reticulibacteraceae fam. nov., and Ktedonospora formicarum gen. nov., sp. nov., Ktedonobacter robiniae sp. nov., Dictyobacter formicarum sp. nov. and Dictyobacter arantiisoli sp. nov., belonging to the class Ktedonobacteria.</title>
        <authorList>
            <person name="Yabe S."/>
            <person name="Zheng Y."/>
            <person name="Wang C.M."/>
            <person name="Sakai Y."/>
            <person name="Abe K."/>
            <person name="Yokota A."/>
            <person name="Donadio S."/>
            <person name="Cavaletti L."/>
            <person name="Monciardini P."/>
        </authorList>
    </citation>
    <scope>NUCLEOTIDE SEQUENCE [LARGE SCALE GENOMIC DNA]</scope>
    <source>
        <strain evidence="14 15">SOSP1-30</strain>
    </source>
</reference>
<dbReference type="InterPro" id="IPR013155">
    <property type="entry name" value="M/V/L/I-tRNA-synth_anticd-bd"/>
</dbReference>
<dbReference type="Pfam" id="PF09334">
    <property type="entry name" value="tRNA-synt_1g"/>
    <property type="match status" value="1"/>
</dbReference>
<evidence type="ECO:0000256" key="6">
    <source>
        <dbReference type="ARBA" id="ARBA00023146"/>
    </source>
</evidence>
<evidence type="ECO:0000259" key="11">
    <source>
        <dbReference type="Pfam" id="PF08264"/>
    </source>
</evidence>
<keyword evidence="4 8" id="KW-0067">ATP-binding</keyword>
<dbReference type="InterPro" id="IPR014729">
    <property type="entry name" value="Rossmann-like_a/b/a_fold"/>
</dbReference>
<comment type="caution">
    <text evidence="14">The sequence shown here is derived from an EMBL/GenBank/DDBJ whole genome shotgun (WGS) entry which is preliminary data.</text>
</comment>
<evidence type="ECO:0000259" key="13">
    <source>
        <dbReference type="Pfam" id="PF13603"/>
    </source>
</evidence>
<keyword evidence="15" id="KW-1185">Reference proteome</keyword>
<evidence type="ECO:0000256" key="5">
    <source>
        <dbReference type="ARBA" id="ARBA00022917"/>
    </source>
</evidence>
<feature type="domain" description="Methionyl/Leucyl tRNA synthetase" evidence="12">
    <location>
        <begin position="47"/>
        <end position="188"/>
    </location>
</feature>
<feature type="domain" description="Methionyl/Valyl/Leucyl/Isoleucyl-tRNA synthetase anticodon-binding" evidence="11">
    <location>
        <begin position="666"/>
        <end position="784"/>
    </location>
</feature>
<feature type="domain" description="Aminoacyl-tRNA synthetase class Ia" evidence="10">
    <location>
        <begin position="428"/>
        <end position="618"/>
    </location>
</feature>
<feature type="short sequence motif" description="'HIGH' region" evidence="8">
    <location>
        <begin position="48"/>
        <end position="58"/>
    </location>
</feature>
<evidence type="ECO:0000256" key="1">
    <source>
        <dbReference type="ARBA" id="ARBA00005594"/>
    </source>
</evidence>
<evidence type="ECO:0000259" key="10">
    <source>
        <dbReference type="Pfam" id="PF00133"/>
    </source>
</evidence>
<name>A0ABQ3UIU4_9CHLR</name>
<feature type="binding site" evidence="8">
    <location>
        <position position="593"/>
    </location>
    <ligand>
        <name>ATP</name>
        <dbReference type="ChEBI" id="CHEBI:30616"/>
    </ligand>
</feature>
<dbReference type="EC" id="6.1.1.4" evidence="8"/>
<dbReference type="SUPFAM" id="SSF52374">
    <property type="entry name" value="Nucleotidylyl transferase"/>
    <property type="match status" value="1"/>
</dbReference>
<dbReference type="Pfam" id="PF13603">
    <property type="entry name" value="tRNA-synt_1_2"/>
    <property type="match status" value="1"/>
</dbReference>
<dbReference type="Proteomes" id="UP000654345">
    <property type="component" value="Unassembled WGS sequence"/>
</dbReference>
<dbReference type="EMBL" id="BNJG01000001">
    <property type="protein sequence ID" value="GHO52592.1"/>
    <property type="molecule type" value="Genomic_DNA"/>
</dbReference>
<dbReference type="SUPFAM" id="SSF47323">
    <property type="entry name" value="Anticodon-binding domain of a subclass of class I aminoacyl-tRNA synthetases"/>
    <property type="match status" value="1"/>
</dbReference>
<dbReference type="InterPro" id="IPR015413">
    <property type="entry name" value="Methionyl/Leucyl_tRNA_Synth"/>
</dbReference>
<keyword evidence="8" id="KW-0963">Cytoplasm</keyword>